<evidence type="ECO:0000313" key="2">
    <source>
        <dbReference type="EMBL" id="MFD2796526.1"/>
    </source>
</evidence>
<dbReference type="EMBL" id="JBHUOG010000002">
    <property type="protein sequence ID" value="MFD2796526.1"/>
    <property type="molecule type" value="Genomic_DNA"/>
</dbReference>
<evidence type="ECO:0000259" key="1">
    <source>
        <dbReference type="Pfam" id="PF03551"/>
    </source>
</evidence>
<dbReference type="RefSeq" id="WP_377188266.1">
    <property type="nucleotide sequence ID" value="NZ_JBHUOG010000002.1"/>
</dbReference>
<dbReference type="Proteomes" id="UP001597479">
    <property type="component" value="Unassembled WGS sequence"/>
</dbReference>
<feature type="domain" description="Transcription regulator PadR N-terminal" evidence="1">
    <location>
        <begin position="30"/>
        <end position="91"/>
    </location>
</feature>
<dbReference type="Gene3D" id="1.10.10.10">
    <property type="entry name" value="Winged helix-like DNA-binding domain superfamily/Winged helix DNA-binding domain"/>
    <property type="match status" value="1"/>
</dbReference>
<dbReference type="PANTHER" id="PTHR33169">
    <property type="entry name" value="PADR-FAMILY TRANSCRIPTIONAL REGULATOR"/>
    <property type="match status" value="1"/>
</dbReference>
<protein>
    <submittedName>
        <fullName evidence="2">PadR family transcriptional regulator</fullName>
    </submittedName>
</protein>
<dbReference type="SUPFAM" id="SSF46785">
    <property type="entry name" value="Winged helix' DNA-binding domain"/>
    <property type="match status" value="1"/>
</dbReference>
<reference evidence="3" key="1">
    <citation type="journal article" date="2019" name="Int. J. Syst. Evol. Microbiol.">
        <title>The Global Catalogue of Microorganisms (GCM) 10K type strain sequencing project: providing services to taxonomists for standard genome sequencing and annotation.</title>
        <authorList>
            <consortium name="The Broad Institute Genomics Platform"/>
            <consortium name="The Broad Institute Genome Sequencing Center for Infectious Disease"/>
            <person name="Wu L."/>
            <person name="Ma J."/>
        </authorList>
    </citation>
    <scope>NUCLEOTIDE SEQUENCE [LARGE SCALE GENOMIC DNA]</scope>
    <source>
        <strain evidence="3">CCM 7044</strain>
    </source>
</reference>
<sequence length="122" mass="13398">MTDPLGEGIAASHLQELRRGTVVLACLVALRAPSYGYALLDSLKARGIAVDANTLYPLLRRLEKQGLLTSEWDTGETRPRKFYRTSAAGDTLARVLADDWVRLDEVIRELTTGKTSHEGDAT</sequence>
<accession>A0ABW5W2Z9</accession>
<dbReference type="InterPro" id="IPR052509">
    <property type="entry name" value="Metal_resp_DNA-bind_regulator"/>
</dbReference>
<dbReference type="PANTHER" id="PTHR33169:SF14">
    <property type="entry name" value="TRANSCRIPTIONAL REGULATOR RV3488"/>
    <property type="match status" value="1"/>
</dbReference>
<evidence type="ECO:0000313" key="3">
    <source>
        <dbReference type="Proteomes" id="UP001597479"/>
    </source>
</evidence>
<dbReference type="InterPro" id="IPR005149">
    <property type="entry name" value="Tscrpt_reg_PadR_N"/>
</dbReference>
<gene>
    <name evidence="2" type="ORF">ACFS27_23395</name>
</gene>
<dbReference type="InterPro" id="IPR036388">
    <property type="entry name" value="WH-like_DNA-bd_sf"/>
</dbReference>
<name>A0ABW5W2Z9_9MICO</name>
<comment type="caution">
    <text evidence="2">The sequence shown here is derived from an EMBL/GenBank/DDBJ whole genome shotgun (WGS) entry which is preliminary data.</text>
</comment>
<organism evidence="2 3">
    <name type="scientific">Promicromonospora vindobonensis</name>
    <dbReference type="NCBI Taxonomy" id="195748"/>
    <lineage>
        <taxon>Bacteria</taxon>
        <taxon>Bacillati</taxon>
        <taxon>Actinomycetota</taxon>
        <taxon>Actinomycetes</taxon>
        <taxon>Micrococcales</taxon>
        <taxon>Promicromonosporaceae</taxon>
        <taxon>Promicromonospora</taxon>
    </lineage>
</organism>
<dbReference type="InterPro" id="IPR036390">
    <property type="entry name" value="WH_DNA-bd_sf"/>
</dbReference>
<dbReference type="Pfam" id="PF03551">
    <property type="entry name" value="PadR"/>
    <property type="match status" value="1"/>
</dbReference>
<proteinExistence type="predicted"/>
<keyword evidence="3" id="KW-1185">Reference proteome</keyword>